<sequence>MSRYRWALVTLAGFAALTIGLTVVLRSTPPSGATGTANGAALIPLESRTPAAEFTGLDGWINSRPLSLQGLRGKVVLIDFWTFSCVNCVRTIPHLQHLQQLYGGRGLEIVGMHSPEFDFEKVPANVQSAVHRFGVTWPVALDSRMSTWNAYNNQYWPAEYLVDQQGRVAYIHDGEGEYDVTESAIAALLGVAATSAAPAAPTADPSGQTPELYAGSERGRLADGESYGAIGQPTRYPDTGSPHDNNLVQVTGTWADHGQYLVATAPGHVRLNFAARDVFLVAGPETSAPVHITVAVDGRPVPGAQLGPDLTGSGVDISRQQLYHLLSGVDGSRHLLDLSVPSGFRLYTFTFG</sequence>
<feature type="domain" description="Thioredoxin" evidence="2">
    <location>
        <begin position="43"/>
        <end position="190"/>
    </location>
</feature>
<dbReference type="GO" id="GO:0016491">
    <property type="term" value="F:oxidoreductase activity"/>
    <property type="evidence" value="ECO:0007669"/>
    <property type="project" value="InterPro"/>
</dbReference>
<evidence type="ECO:0000313" key="3">
    <source>
        <dbReference type="EMBL" id="MBJ7608314.1"/>
    </source>
</evidence>
<dbReference type="Gene3D" id="3.40.30.10">
    <property type="entry name" value="Glutaredoxin"/>
    <property type="match status" value="1"/>
</dbReference>
<dbReference type="PROSITE" id="PS51352">
    <property type="entry name" value="THIOREDOXIN_2"/>
    <property type="match status" value="1"/>
</dbReference>
<dbReference type="Pfam" id="PF08534">
    <property type="entry name" value="Redoxin"/>
    <property type="match status" value="1"/>
</dbReference>
<evidence type="ECO:0000313" key="4">
    <source>
        <dbReference type="Proteomes" id="UP000614410"/>
    </source>
</evidence>
<dbReference type="PANTHER" id="PTHR46388:SF2">
    <property type="entry name" value="NHL REPEAT-CONTAINING PROTEIN 2"/>
    <property type="match status" value="1"/>
</dbReference>
<name>A0A934KKS0_9BACT</name>
<evidence type="ECO:0000259" key="2">
    <source>
        <dbReference type="PROSITE" id="PS51352"/>
    </source>
</evidence>
<protein>
    <submittedName>
        <fullName evidence="3">Redoxin family protein</fullName>
    </submittedName>
</protein>
<dbReference type="PANTHER" id="PTHR46388">
    <property type="entry name" value="NHL REPEAT-CONTAINING PROTEIN 2"/>
    <property type="match status" value="1"/>
</dbReference>
<accession>A0A934KKS0</accession>
<dbReference type="AlphaFoldDB" id="A0A934KKS0"/>
<dbReference type="InterPro" id="IPR013766">
    <property type="entry name" value="Thioredoxin_domain"/>
</dbReference>
<reference evidence="3 4" key="1">
    <citation type="submission" date="2020-10" db="EMBL/GenBank/DDBJ databases">
        <title>Ca. Dormibacterota MAGs.</title>
        <authorList>
            <person name="Montgomery K."/>
        </authorList>
    </citation>
    <scope>NUCLEOTIDE SEQUENCE [LARGE SCALE GENOMIC DNA]</scope>
    <source>
        <strain evidence="3">Mitchell_Peninsula_5</strain>
    </source>
</reference>
<dbReference type="Gene3D" id="2.60.120.260">
    <property type="entry name" value="Galactose-binding domain-like"/>
    <property type="match status" value="1"/>
</dbReference>
<dbReference type="InterPro" id="IPR041017">
    <property type="entry name" value="Thioredoxin_10"/>
</dbReference>
<dbReference type="Pfam" id="PF17991">
    <property type="entry name" value="Thioredoxin_10"/>
    <property type="match status" value="1"/>
</dbReference>
<dbReference type="EMBL" id="JAEKNN010000010">
    <property type="protein sequence ID" value="MBJ7608314.1"/>
    <property type="molecule type" value="Genomic_DNA"/>
</dbReference>
<organism evidence="3 4">
    <name type="scientific">Candidatus Amunia macphersoniae</name>
    <dbReference type="NCBI Taxonomy" id="3127014"/>
    <lineage>
        <taxon>Bacteria</taxon>
        <taxon>Bacillati</taxon>
        <taxon>Candidatus Dormiibacterota</taxon>
        <taxon>Candidatus Dormibacteria</taxon>
        <taxon>Candidatus Aeolococcales</taxon>
        <taxon>Candidatus Aeolococcaceae</taxon>
        <taxon>Candidatus Amunia</taxon>
    </lineage>
</organism>
<proteinExistence type="predicted"/>
<dbReference type="InterPro" id="IPR036249">
    <property type="entry name" value="Thioredoxin-like_sf"/>
</dbReference>
<dbReference type="Proteomes" id="UP000614410">
    <property type="component" value="Unassembled WGS sequence"/>
</dbReference>
<feature type="region of interest" description="Disordered" evidence="1">
    <location>
        <begin position="223"/>
        <end position="243"/>
    </location>
</feature>
<dbReference type="InterPro" id="IPR013740">
    <property type="entry name" value="Redoxin"/>
</dbReference>
<evidence type="ECO:0000256" key="1">
    <source>
        <dbReference type="SAM" id="MobiDB-lite"/>
    </source>
</evidence>
<dbReference type="SUPFAM" id="SSF52833">
    <property type="entry name" value="Thioredoxin-like"/>
    <property type="match status" value="1"/>
</dbReference>
<gene>
    <name evidence="3" type="ORF">JF887_02625</name>
</gene>
<comment type="caution">
    <text evidence="3">The sequence shown here is derived from an EMBL/GenBank/DDBJ whole genome shotgun (WGS) entry which is preliminary data.</text>
</comment>